<organism evidence="5">
    <name type="scientific">Phaeodactylum tricornutum</name>
    <name type="common">Diatom</name>
    <dbReference type="NCBI Taxonomy" id="2850"/>
    <lineage>
        <taxon>Eukaryota</taxon>
        <taxon>Sar</taxon>
        <taxon>Stramenopiles</taxon>
        <taxon>Ochrophyta</taxon>
        <taxon>Bacillariophyta</taxon>
        <taxon>Bacillariophyceae</taxon>
        <taxon>Bacillariophycidae</taxon>
        <taxon>Naviculales</taxon>
        <taxon>Phaeodactylaceae</taxon>
        <taxon>Phaeodactylum</taxon>
    </lineage>
</organism>
<dbReference type="GO" id="GO:0032259">
    <property type="term" value="P:methylation"/>
    <property type="evidence" value="ECO:0007669"/>
    <property type="project" value="UniProtKB-KW"/>
</dbReference>
<evidence type="ECO:0000256" key="2">
    <source>
        <dbReference type="ARBA" id="ARBA00022679"/>
    </source>
</evidence>
<dbReference type="PANTHER" id="PTHR47790:SF2">
    <property type="entry name" value="TRNA_TMRNA (URACIL-C(5))-METHYLTRANSFERASE"/>
    <property type="match status" value="1"/>
</dbReference>
<dbReference type="AlphaFoldDB" id="A0A8J9TDI6"/>
<evidence type="ECO:0000256" key="3">
    <source>
        <dbReference type="ARBA" id="ARBA00022691"/>
    </source>
</evidence>
<name>A0A8J9TDI6_PHATR</name>
<dbReference type="InterPro" id="IPR010280">
    <property type="entry name" value="U5_MeTrfase_fam"/>
</dbReference>
<dbReference type="Gene3D" id="2.40.50.1070">
    <property type="match status" value="1"/>
</dbReference>
<sequence length="403" mass="45616">MRSPLHETKSQGEDAASGQHILSQEKLRVFASSLEPWVQSCRCIPCETDEVCFSYRCRCSFQIVHGDMKSDGHLRYAVRQNHEPVCITAFPVANLRIQRSMWNVLALFNDPEEQFGQLKQSLTSATFSTSWDETMCVVTLHYMNPVSDESAWETEAQNMCQRLELAQLTGRSRKRILRTRNEGTTIICDTIWMERVGSNWNVSLEKTLTSSDRIAVHYNKPEDAFYHPNSRAMCNALEWMLSRIVLIVADLETLTPRLLEMYCGCGAHTIPLAKTGLLSKILAIELDERLVRACQQNILLNGIDSELIDMVSQDAGKWSQRCKSSFDILLVDPPRQGLDESVCKMATGGDFQHMLYISCGRDALVRDLERLGGSFAVENCTLLDLFPTTGAVESLVHLKRKIR</sequence>
<dbReference type="GO" id="GO:0000049">
    <property type="term" value="F:tRNA binding"/>
    <property type="evidence" value="ECO:0007669"/>
    <property type="project" value="TreeGrafter"/>
</dbReference>
<dbReference type="CDD" id="cd02440">
    <property type="entry name" value="AdoMet_MTases"/>
    <property type="match status" value="1"/>
</dbReference>
<keyword evidence="2" id="KW-0808">Transferase</keyword>
<keyword evidence="1" id="KW-0489">Methyltransferase</keyword>
<dbReference type="GO" id="GO:0019843">
    <property type="term" value="F:rRNA binding"/>
    <property type="evidence" value="ECO:0007669"/>
    <property type="project" value="TreeGrafter"/>
</dbReference>
<dbReference type="GO" id="GO:0008033">
    <property type="term" value="P:tRNA processing"/>
    <property type="evidence" value="ECO:0007669"/>
    <property type="project" value="UniProtKB-KW"/>
</dbReference>
<dbReference type="GO" id="GO:0005829">
    <property type="term" value="C:cytosol"/>
    <property type="evidence" value="ECO:0007669"/>
    <property type="project" value="TreeGrafter"/>
</dbReference>
<dbReference type="InterPro" id="IPR011869">
    <property type="entry name" value="TrmA_MeTrfase"/>
</dbReference>
<keyword evidence="4" id="KW-0819">tRNA processing</keyword>
<dbReference type="GO" id="GO:0030697">
    <property type="term" value="F:tRNA (uracil(54)-C5)-methyltransferase activity, S-adenosyl methionine-dependent"/>
    <property type="evidence" value="ECO:0007669"/>
    <property type="project" value="InterPro"/>
</dbReference>
<gene>
    <name evidence="5" type="ORF">PTTT1_LOCUS3696</name>
</gene>
<dbReference type="Gene3D" id="3.40.50.150">
    <property type="entry name" value="Vaccinia Virus protein VP39"/>
    <property type="match status" value="1"/>
</dbReference>
<accession>A0A8J9TDI6</accession>
<dbReference type="PANTHER" id="PTHR47790">
    <property type="entry name" value="TRNA/TMRNA (URACIL-C(5))-METHYLTRANSFERASE"/>
    <property type="match status" value="1"/>
</dbReference>
<dbReference type="EMBL" id="OU594942">
    <property type="protein sequence ID" value="CAG9277397.1"/>
    <property type="molecule type" value="Genomic_DNA"/>
</dbReference>
<proteinExistence type="predicted"/>
<dbReference type="Proteomes" id="UP000836788">
    <property type="component" value="Chromosome 1"/>
</dbReference>
<reference evidence="5" key="1">
    <citation type="submission" date="2022-02" db="EMBL/GenBank/DDBJ databases">
        <authorList>
            <person name="Giguere J D."/>
        </authorList>
    </citation>
    <scope>NUCLEOTIDE SEQUENCE</scope>
    <source>
        <strain evidence="5">CCAP 1055/1</strain>
    </source>
</reference>
<keyword evidence="3" id="KW-0949">S-adenosyl-L-methionine</keyword>
<evidence type="ECO:0000313" key="5">
    <source>
        <dbReference type="EMBL" id="CAG9277397.1"/>
    </source>
</evidence>
<dbReference type="InterPro" id="IPR029063">
    <property type="entry name" value="SAM-dependent_MTases_sf"/>
</dbReference>
<evidence type="ECO:0000256" key="1">
    <source>
        <dbReference type="ARBA" id="ARBA00022603"/>
    </source>
</evidence>
<dbReference type="SUPFAM" id="SSF53335">
    <property type="entry name" value="S-adenosyl-L-methionine-dependent methyltransferases"/>
    <property type="match status" value="1"/>
</dbReference>
<dbReference type="Pfam" id="PF05958">
    <property type="entry name" value="tRNA_U5-meth_tr"/>
    <property type="match status" value="1"/>
</dbReference>
<evidence type="ECO:0000256" key="4">
    <source>
        <dbReference type="ARBA" id="ARBA00022694"/>
    </source>
</evidence>
<protein>
    <submittedName>
        <fullName evidence="5">Uncharacterized protein</fullName>
    </submittedName>
</protein>